<gene>
    <name evidence="2" type="ORF">PBS003_LOCUS7186</name>
</gene>
<dbReference type="AlphaFoldDB" id="A0AAU9LKN2"/>
<organism evidence="2 3">
    <name type="scientific">Peronospora belbahrii</name>
    <dbReference type="NCBI Taxonomy" id="622444"/>
    <lineage>
        <taxon>Eukaryota</taxon>
        <taxon>Sar</taxon>
        <taxon>Stramenopiles</taxon>
        <taxon>Oomycota</taxon>
        <taxon>Peronosporomycetes</taxon>
        <taxon>Peronosporales</taxon>
        <taxon>Peronosporaceae</taxon>
        <taxon>Peronospora</taxon>
    </lineage>
</organism>
<comment type="caution">
    <text evidence="2">The sequence shown here is derived from an EMBL/GenBank/DDBJ whole genome shotgun (WGS) entry which is preliminary data.</text>
</comment>
<dbReference type="PANTHER" id="PTHR35668:SF1">
    <property type="entry name" value="PROTEIN SHORTAGE IN CHIASMATA 1 ORTHOLOG"/>
    <property type="match status" value="1"/>
</dbReference>
<sequence length="707" mass="79619">MYDPLLLQKEEKVVDAQDLWKYRIKPSAMKFYSSDKSHTVELQQVPLSLFEPRRIQYDWHDVCKFGKGYLYDESCKVFQTLIRVNTQVTIFVKDVIVPNVFDNDWGRSLYSIHPTNDIGKLQQLLLPSNLVQDDETKVTSASSKIISIAGKYLQSLQRTDISLTMASMNIPSIWNHAVTLTGLANLGAEELKTVVTQPKSPVSSTCISVPVPLQADGIGSKPATTSPEIPPSVSRDYSRHKLLPPADGLRLSSPAKAAAAADLGTDYFVSETFLRCNWSKEEPDEIDPEDTRSKEANASSNECKDNLKYNQLLQQIARPAMWDLMRKKMLQVDVASFQRALDRVSLEALEAIIYKQCQDVRKMSLNPSAFSSIEIAEACASLRQASWLHTLRQVAAARNGNMMTEILTRVLPSAKYKLLLGPSNWKDFLALLEVTGTRGVPSTAAIESAVQAGSSSAIEDDSTSQPPQKRQRIFQAEKEDIPVRVLCSVQFLQQAELLDELCTEHQIFFIERDLPSPIDMIVDERNCICVVTDALFQAEARIKNLIFSLACLQLQVQKCWFVIVLDKSSAPGMEGAMNLFFAALVQFRIEIQVLTSFSCEEAGRFVRAIVDQCAEVALTDYRTLPRMWFERPFLLEDESQFERFLVSTRIVNNYAAQSLLHKICMEDLFCKDINELKLLVQNAVTEQQLELLWRLLQQGHGINGALQ</sequence>
<dbReference type="GO" id="GO:0000712">
    <property type="term" value="P:resolution of meiotic recombination intermediates"/>
    <property type="evidence" value="ECO:0007669"/>
    <property type="project" value="InterPro"/>
</dbReference>
<dbReference type="PANTHER" id="PTHR35668">
    <property type="entry name" value="PROTEIN SHORTAGE IN CHIASMATA 1 ORTHOLOG"/>
    <property type="match status" value="1"/>
</dbReference>
<feature type="region of interest" description="Disordered" evidence="1">
    <location>
        <begin position="280"/>
        <end position="301"/>
    </location>
</feature>
<reference evidence="2" key="1">
    <citation type="submission" date="2021-11" db="EMBL/GenBank/DDBJ databases">
        <authorList>
            <person name="Islam A."/>
            <person name="Islam S."/>
            <person name="Flora M.S."/>
            <person name="Rahman M."/>
            <person name="Ziaur R.M."/>
            <person name="Epstein J.H."/>
            <person name="Hassan M."/>
            <person name="Klassen M."/>
            <person name="Woodard K."/>
            <person name="Webb A."/>
            <person name="Webby R.J."/>
            <person name="El Zowalaty M.E."/>
        </authorList>
    </citation>
    <scope>NUCLEOTIDE SEQUENCE</scope>
    <source>
        <strain evidence="2">Pbs3</strain>
    </source>
</reference>
<dbReference type="GO" id="GO:0000794">
    <property type="term" value="C:condensed nuclear chromosome"/>
    <property type="evidence" value="ECO:0007669"/>
    <property type="project" value="InterPro"/>
</dbReference>
<dbReference type="Proteomes" id="UP001160483">
    <property type="component" value="Unassembled WGS sequence"/>
</dbReference>
<accession>A0AAU9LKN2</accession>
<dbReference type="GO" id="GO:0016887">
    <property type="term" value="F:ATP hydrolysis activity"/>
    <property type="evidence" value="ECO:0007669"/>
    <property type="project" value="InterPro"/>
</dbReference>
<dbReference type="GO" id="GO:0003697">
    <property type="term" value="F:single-stranded DNA binding"/>
    <property type="evidence" value="ECO:0007669"/>
    <property type="project" value="TreeGrafter"/>
</dbReference>
<evidence type="ECO:0000313" key="3">
    <source>
        <dbReference type="Proteomes" id="UP001160483"/>
    </source>
</evidence>
<dbReference type="EMBL" id="CAKKTJ010000324">
    <property type="protein sequence ID" value="CAH0480566.1"/>
    <property type="molecule type" value="Genomic_DNA"/>
</dbReference>
<dbReference type="InterPro" id="IPR039991">
    <property type="entry name" value="SHOC1"/>
</dbReference>
<proteinExistence type="predicted"/>
<evidence type="ECO:0000256" key="1">
    <source>
        <dbReference type="SAM" id="MobiDB-lite"/>
    </source>
</evidence>
<evidence type="ECO:0000313" key="2">
    <source>
        <dbReference type="EMBL" id="CAH0480566.1"/>
    </source>
</evidence>
<name>A0AAU9LKN2_9STRA</name>
<feature type="region of interest" description="Disordered" evidence="1">
    <location>
        <begin position="217"/>
        <end position="238"/>
    </location>
</feature>
<protein>
    <submittedName>
        <fullName evidence="2">Uncharacterized protein</fullName>
    </submittedName>
</protein>